<reference evidence="7 8" key="1">
    <citation type="submission" date="2018-05" db="EMBL/GenBank/DDBJ databases">
        <title>Genomic Encyclopedia of Type Strains, Phase IV (KMG-IV): sequencing the most valuable type-strain genomes for metagenomic binning, comparative biology and taxonomic classification.</title>
        <authorList>
            <person name="Goeker M."/>
        </authorList>
    </citation>
    <scope>NUCLEOTIDE SEQUENCE [LARGE SCALE GENOMIC DNA]</scope>
    <source>
        <strain evidence="7 8">DSM 26006</strain>
    </source>
</reference>
<comment type="caution">
    <text evidence="7">The sequence shown here is derived from an EMBL/GenBank/DDBJ whole genome shotgun (WGS) entry which is preliminary data.</text>
</comment>
<feature type="binding site" description="covalent" evidence="4">
    <location>
        <position position="65"/>
    </location>
    <ligand>
        <name>heme c</name>
        <dbReference type="ChEBI" id="CHEBI:61717"/>
        <label>1</label>
    </ligand>
</feature>
<organism evidence="7 8">
    <name type="scientific">Melaminivora alkalimesophila</name>
    <dbReference type="NCBI Taxonomy" id="1165852"/>
    <lineage>
        <taxon>Bacteria</taxon>
        <taxon>Pseudomonadati</taxon>
        <taxon>Pseudomonadota</taxon>
        <taxon>Betaproteobacteria</taxon>
        <taxon>Burkholderiales</taxon>
        <taxon>Comamonadaceae</taxon>
        <taxon>Melaminivora</taxon>
    </lineage>
</organism>
<dbReference type="EMBL" id="QGUB01000001">
    <property type="protein sequence ID" value="PWW48906.1"/>
    <property type="molecule type" value="Genomic_DNA"/>
</dbReference>
<dbReference type="InterPro" id="IPR009056">
    <property type="entry name" value="Cyt_c-like_dom"/>
</dbReference>
<dbReference type="GO" id="GO:0020037">
    <property type="term" value="F:heme binding"/>
    <property type="evidence" value="ECO:0007669"/>
    <property type="project" value="InterPro"/>
</dbReference>
<feature type="binding site" description="covalent" evidence="4">
    <location>
        <position position="62"/>
    </location>
    <ligand>
        <name>heme c</name>
        <dbReference type="ChEBI" id="CHEBI:61717"/>
        <label>1</label>
    </ligand>
</feature>
<feature type="binding site" description="covalent" evidence="4">
    <location>
        <position position="334"/>
    </location>
    <ligand>
        <name>heme c</name>
        <dbReference type="ChEBI" id="CHEBI:61717"/>
        <label>3</label>
    </ligand>
</feature>
<sequence>MRRGHKVLAAGLGALLLAAVALALVLLLNRLGEAPLPTHEVAVPATPEVIARGAYLARVGNCAGCHTAPGGEPYAGGRGIDTPFGTVYAPNLTPHEATGLGSWTAAHFWRAMHNGRSRDGRLLYPAFPYLNYTHVTREDVDAIFAYLRSLPAVDRATPPHALRFPFDTQAALAVWRALFFRPGGPPQPAPAQAVSAPLDRGAYLVQGLGHCAACHTPRNAWGAPRAGAALGGGMIPLQGWYAPALDVAQEAGVADWPLDEVVELLRTGTTPRAGASGPMAAVVFQSLQHWSEADLRATAQYLQALPQRAAPPVRTEAAAAAEMELGGKLYEQHCAQCHGARGEGGEGGAFPPLAGNRAVLLREPTNLVRVVLQGGYLPATAGNPRPHGMPPFTQVLTDREIAAVLSFIRSSWGNQAGKVDTITVHRARERRGSWGRQ</sequence>
<dbReference type="Gene3D" id="1.10.760.10">
    <property type="entry name" value="Cytochrome c-like domain"/>
    <property type="match status" value="2"/>
</dbReference>
<feature type="domain" description="Cytochrome c" evidence="6">
    <location>
        <begin position="196"/>
        <end position="306"/>
    </location>
</feature>
<feature type="binding site" description="covalent" evidence="4">
    <location>
        <position position="337"/>
    </location>
    <ligand>
        <name>heme c</name>
        <dbReference type="ChEBI" id="CHEBI:61717"/>
        <label>3</label>
    </ligand>
</feature>
<protein>
    <submittedName>
        <fullName evidence="7">Mono/diheme cytochrome c family protein</fullName>
    </submittedName>
</protein>
<evidence type="ECO:0000256" key="3">
    <source>
        <dbReference type="ARBA" id="ARBA00023004"/>
    </source>
</evidence>
<dbReference type="PANTHER" id="PTHR35008:SF4">
    <property type="entry name" value="BLL4482 PROTEIN"/>
    <property type="match status" value="1"/>
</dbReference>
<dbReference type="OrthoDB" id="9809720at2"/>
<dbReference type="AlphaFoldDB" id="A0A317RIK3"/>
<proteinExistence type="predicted"/>
<dbReference type="RefSeq" id="WP_110011950.1">
    <property type="nucleotide sequence ID" value="NZ_QGUB01000001.1"/>
</dbReference>
<keyword evidence="3 5" id="KW-0408">Iron</keyword>
<dbReference type="Proteomes" id="UP000246483">
    <property type="component" value="Unassembled WGS sequence"/>
</dbReference>
<dbReference type="GO" id="GO:0016020">
    <property type="term" value="C:membrane"/>
    <property type="evidence" value="ECO:0007669"/>
    <property type="project" value="InterPro"/>
</dbReference>
<dbReference type="Pfam" id="PF00034">
    <property type="entry name" value="Cytochrom_C"/>
    <property type="match status" value="2"/>
</dbReference>
<comment type="cofactor">
    <cofactor evidence="4">
        <name>heme c</name>
        <dbReference type="ChEBI" id="CHEBI:61717"/>
    </cofactor>
    <text evidence="4">Binds 3 heme c groups covalently per subunit.</text>
</comment>
<dbReference type="InterPro" id="IPR036909">
    <property type="entry name" value="Cyt_c-like_dom_sf"/>
</dbReference>
<evidence type="ECO:0000256" key="1">
    <source>
        <dbReference type="ARBA" id="ARBA00022617"/>
    </source>
</evidence>
<evidence type="ECO:0000259" key="6">
    <source>
        <dbReference type="PROSITE" id="PS51007"/>
    </source>
</evidence>
<evidence type="ECO:0000256" key="2">
    <source>
        <dbReference type="ARBA" id="ARBA00022723"/>
    </source>
</evidence>
<dbReference type="PANTHER" id="PTHR35008">
    <property type="entry name" value="BLL4482 PROTEIN-RELATED"/>
    <property type="match status" value="1"/>
</dbReference>
<gene>
    <name evidence="7" type="ORF">DFR36_101417</name>
</gene>
<keyword evidence="8" id="KW-1185">Reference proteome</keyword>
<keyword evidence="2 5" id="KW-0479">Metal-binding</keyword>
<accession>A0A317RIK3</accession>
<dbReference type="GO" id="GO:0009055">
    <property type="term" value="F:electron transfer activity"/>
    <property type="evidence" value="ECO:0007669"/>
    <property type="project" value="InterPro"/>
</dbReference>
<dbReference type="PROSITE" id="PS51007">
    <property type="entry name" value="CYTC"/>
    <property type="match status" value="3"/>
</dbReference>
<feature type="binding site" description="axial binding residue" evidence="5">
    <location>
        <position position="66"/>
    </location>
    <ligand>
        <name>heme c</name>
        <dbReference type="ChEBI" id="CHEBI:61717"/>
        <label>1</label>
    </ligand>
    <ligandPart>
        <name>Fe</name>
        <dbReference type="ChEBI" id="CHEBI:18248"/>
    </ligandPart>
</feature>
<dbReference type="InterPro" id="IPR051459">
    <property type="entry name" value="Cytochrome_c-type_DH"/>
</dbReference>
<evidence type="ECO:0000256" key="4">
    <source>
        <dbReference type="PIRSR" id="PIRSR000018-50"/>
    </source>
</evidence>
<evidence type="ECO:0000256" key="5">
    <source>
        <dbReference type="PIRSR" id="PIRSR000018-51"/>
    </source>
</evidence>
<feature type="domain" description="Cytochrome c" evidence="6">
    <location>
        <begin position="48"/>
        <end position="151"/>
    </location>
</feature>
<dbReference type="PIRSF" id="PIRSF000018">
    <property type="entry name" value="Mb_ADH_cyt_c"/>
    <property type="match status" value="1"/>
</dbReference>
<keyword evidence="1 4" id="KW-0349">Heme</keyword>
<dbReference type="InterPro" id="IPR014353">
    <property type="entry name" value="Membr-bd_ADH_cyt_c"/>
</dbReference>
<feature type="binding site" description="covalent" evidence="4">
    <location>
        <position position="211"/>
    </location>
    <ligand>
        <name>heme c</name>
        <dbReference type="ChEBI" id="CHEBI:61717"/>
        <label>2</label>
    </ligand>
</feature>
<feature type="binding site" description="covalent" evidence="4">
    <location>
        <position position="214"/>
    </location>
    <ligand>
        <name>heme c</name>
        <dbReference type="ChEBI" id="CHEBI:61717"/>
        <label>2</label>
    </ligand>
</feature>
<dbReference type="GO" id="GO:0016614">
    <property type="term" value="F:oxidoreductase activity, acting on CH-OH group of donors"/>
    <property type="evidence" value="ECO:0007669"/>
    <property type="project" value="InterPro"/>
</dbReference>
<evidence type="ECO:0000313" key="8">
    <source>
        <dbReference type="Proteomes" id="UP000246483"/>
    </source>
</evidence>
<feature type="binding site" description="axial binding residue" evidence="5">
    <location>
        <position position="338"/>
    </location>
    <ligand>
        <name>heme c</name>
        <dbReference type="ChEBI" id="CHEBI:61717"/>
        <label>3</label>
    </ligand>
    <ligandPart>
        <name>Fe</name>
        <dbReference type="ChEBI" id="CHEBI:18248"/>
    </ligandPart>
</feature>
<name>A0A317RIK3_9BURK</name>
<feature type="binding site" description="axial binding residue" evidence="5">
    <location>
        <position position="215"/>
    </location>
    <ligand>
        <name>heme c</name>
        <dbReference type="ChEBI" id="CHEBI:61717"/>
        <label>2</label>
    </ligand>
    <ligandPart>
        <name>Fe</name>
        <dbReference type="ChEBI" id="CHEBI:18248"/>
    </ligandPart>
</feature>
<feature type="domain" description="Cytochrome c" evidence="6">
    <location>
        <begin position="321"/>
        <end position="412"/>
    </location>
</feature>
<evidence type="ECO:0000313" key="7">
    <source>
        <dbReference type="EMBL" id="PWW48906.1"/>
    </source>
</evidence>
<dbReference type="GO" id="GO:0005506">
    <property type="term" value="F:iron ion binding"/>
    <property type="evidence" value="ECO:0007669"/>
    <property type="project" value="InterPro"/>
</dbReference>
<dbReference type="SUPFAM" id="SSF46626">
    <property type="entry name" value="Cytochrome c"/>
    <property type="match status" value="3"/>
</dbReference>